<evidence type="ECO:0000313" key="5">
    <source>
        <dbReference type="Proteomes" id="UP000322521"/>
    </source>
</evidence>
<feature type="chain" id="PRO_5024287771" evidence="3">
    <location>
        <begin position="31"/>
        <end position="333"/>
    </location>
</feature>
<sequence length="333" mass="37218">MFYSMKSGIKKAITLATALMATLTASHAIAKEEINFGIIATDAQQNLRQRWEPLLDDLGEALGVSVKAYFAPDYAGIIQAQRFGKVDFAYYGNKAAMEAVDRADAEIFARYIDEDGLQGYYSLLIVNAENDNINTLQDVLDQHETLKLGNGDPNSTSGFLVPNFEAFANNGISANDFDRTVIASHGSNVMAVANNQVDVATNHTMNLIRIEESNPELFKKLKVVWQSELIPSDVVTYRKNLDADMKKKARDFFVNYGKNGNKQQLENLHQLAWSGFAATDNNQLLPIRQMEAFKKLVEAENNSNLNEKDRTDRMAQYQSEIDQLQTEIDALKG</sequence>
<dbReference type="Gene3D" id="1.20.58.90">
    <property type="match status" value="1"/>
</dbReference>
<dbReference type="InterPro" id="IPR017797">
    <property type="entry name" value="Phosphnate-bd"/>
</dbReference>
<proteinExistence type="inferred from homology"/>
<dbReference type="Proteomes" id="UP000322521">
    <property type="component" value="Unassembled WGS sequence"/>
</dbReference>
<dbReference type="GO" id="GO:0043190">
    <property type="term" value="C:ATP-binding cassette (ABC) transporter complex"/>
    <property type="evidence" value="ECO:0007669"/>
    <property type="project" value="InterPro"/>
</dbReference>
<dbReference type="EMBL" id="VXJS01000004">
    <property type="protein sequence ID" value="KAA8677894.1"/>
    <property type="molecule type" value="Genomic_DNA"/>
</dbReference>
<dbReference type="Gene3D" id="3.40.190.10">
    <property type="entry name" value="Periplasmic binding protein-like II"/>
    <property type="match status" value="2"/>
</dbReference>
<keyword evidence="5" id="KW-1185">Reference proteome</keyword>
<dbReference type="InterPro" id="IPR005770">
    <property type="entry name" value="PhnD"/>
</dbReference>
<dbReference type="GO" id="GO:0015716">
    <property type="term" value="P:organic phosphonate transport"/>
    <property type="evidence" value="ECO:0007669"/>
    <property type="project" value="InterPro"/>
</dbReference>
<dbReference type="GO" id="GO:0055085">
    <property type="term" value="P:transmembrane transport"/>
    <property type="evidence" value="ECO:0007669"/>
    <property type="project" value="InterPro"/>
</dbReference>
<evidence type="ECO:0000256" key="1">
    <source>
        <dbReference type="ARBA" id="ARBA00007162"/>
    </source>
</evidence>
<feature type="signal peptide" evidence="3">
    <location>
        <begin position="1"/>
        <end position="30"/>
    </location>
</feature>
<dbReference type="NCBIfam" id="TIGR03431">
    <property type="entry name" value="PhnD"/>
    <property type="match status" value="1"/>
</dbReference>
<keyword evidence="2 3" id="KW-0732">Signal</keyword>
<reference evidence="4 5" key="1">
    <citation type="submission" date="2019-09" db="EMBL/GenBank/DDBJ databases">
        <title>Draft genome sequence of various Type strains from the CCUG.</title>
        <authorList>
            <person name="Pineiro-Iglesias B."/>
            <person name="Tunovic T."/>
            <person name="Unosson C."/>
            <person name="Inganas E."/>
            <person name="Ohlen M."/>
            <person name="Cardew S."/>
            <person name="Jensie-Markopoulos S."/>
            <person name="Salva-Serra F."/>
            <person name="Jaen-Luchoro D."/>
            <person name="Karlsson R."/>
            <person name="Svensson-Stadler L."/>
            <person name="Chun J."/>
            <person name="Moore E."/>
        </authorList>
    </citation>
    <scope>NUCLEOTIDE SEQUENCE [LARGE SCALE GENOMIC DNA]</scope>
    <source>
        <strain evidence="4 5">CCUG 56969T</strain>
    </source>
</reference>
<dbReference type="Pfam" id="PF12974">
    <property type="entry name" value="Phosphonate-bd"/>
    <property type="match status" value="1"/>
</dbReference>
<name>A0A5M9P0H4_9VIBR</name>
<dbReference type="SUPFAM" id="SSF53850">
    <property type="entry name" value="Periplasmic binding protein-like II"/>
    <property type="match status" value="1"/>
</dbReference>
<accession>A0A5M9P0H4</accession>
<dbReference type="OrthoDB" id="5318791at2"/>
<comment type="similarity">
    <text evidence="1">Belongs to the phosphate/phosphite/phosphonate binding protein family.</text>
</comment>
<dbReference type="PANTHER" id="PTHR35841:SF1">
    <property type="entry name" value="PHOSPHONATES-BINDING PERIPLASMIC PROTEIN"/>
    <property type="match status" value="1"/>
</dbReference>
<evidence type="ECO:0000256" key="3">
    <source>
        <dbReference type="SAM" id="SignalP"/>
    </source>
</evidence>
<protein>
    <submittedName>
        <fullName evidence="4">Phosphonate ABC transporter substrate-binding protein</fullName>
    </submittedName>
</protein>
<evidence type="ECO:0000313" key="4">
    <source>
        <dbReference type="EMBL" id="KAA8677894.1"/>
    </source>
</evidence>
<comment type="caution">
    <text evidence="4">The sequence shown here is derived from an EMBL/GenBank/DDBJ whole genome shotgun (WGS) entry which is preliminary data.</text>
</comment>
<dbReference type="RefSeq" id="WP_086712477.1">
    <property type="nucleotide sequence ID" value="NZ_AP025493.1"/>
</dbReference>
<dbReference type="AlphaFoldDB" id="A0A5M9P0H4"/>
<organism evidence="4 5">
    <name type="scientific">Vibrio gigantis</name>
    <dbReference type="NCBI Taxonomy" id="296199"/>
    <lineage>
        <taxon>Bacteria</taxon>
        <taxon>Pseudomonadati</taxon>
        <taxon>Pseudomonadota</taxon>
        <taxon>Gammaproteobacteria</taxon>
        <taxon>Vibrionales</taxon>
        <taxon>Vibrionaceae</taxon>
        <taxon>Vibrio</taxon>
    </lineage>
</organism>
<gene>
    <name evidence="4" type="primary">phnD</name>
    <name evidence="4" type="ORF">F4W18_10130</name>
</gene>
<dbReference type="PANTHER" id="PTHR35841">
    <property type="entry name" value="PHOSPHONATES-BINDING PERIPLASMIC PROTEIN"/>
    <property type="match status" value="1"/>
</dbReference>
<dbReference type="NCBIfam" id="TIGR01098">
    <property type="entry name" value="3A0109s03R"/>
    <property type="match status" value="1"/>
</dbReference>
<evidence type="ECO:0000256" key="2">
    <source>
        <dbReference type="ARBA" id="ARBA00022729"/>
    </source>
</evidence>